<evidence type="ECO:0000256" key="2">
    <source>
        <dbReference type="ARBA" id="ARBA00007868"/>
    </source>
</evidence>
<reference evidence="12 13" key="1">
    <citation type="submission" date="2019-09" db="EMBL/GenBank/DDBJ databases">
        <authorList>
            <person name="Park J.-S."/>
            <person name="Choi H.-J."/>
        </authorList>
    </citation>
    <scope>NUCLEOTIDE SEQUENCE [LARGE SCALE GENOMIC DNA]</scope>
    <source>
        <strain evidence="12 13">176SS1-4</strain>
    </source>
</reference>
<dbReference type="EC" id="2.4.1.182" evidence="3 11"/>
<keyword evidence="9" id="KW-0443">Lipid metabolism</keyword>
<keyword evidence="5" id="KW-0444">Lipid biosynthesis</keyword>
<comment type="catalytic activity">
    <reaction evidence="10">
        <text>a lipid X + a UDP-2-N,3-O-bis[(3R)-3-hydroxyacyl]-alpha-D-glucosamine = a lipid A disaccharide + UDP + H(+)</text>
        <dbReference type="Rhea" id="RHEA:67828"/>
        <dbReference type="ChEBI" id="CHEBI:15378"/>
        <dbReference type="ChEBI" id="CHEBI:58223"/>
        <dbReference type="ChEBI" id="CHEBI:137748"/>
        <dbReference type="ChEBI" id="CHEBI:176338"/>
        <dbReference type="ChEBI" id="CHEBI:176343"/>
        <dbReference type="EC" id="2.4.1.182"/>
    </reaction>
</comment>
<dbReference type="PANTHER" id="PTHR30372">
    <property type="entry name" value="LIPID-A-DISACCHARIDE SYNTHASE"/>
    <property type="match status" value="1"/>
</dbReference>
<evidence type="ECO:0000256" key="11">
    <source>
        <dbReference type="NCBIfam" id="TIGR00215"/>
    </source>
</evidence>
<evidence type="ECO:0000256" key="3">
    <source>
        <dbReference type="ARBA" id="ARBA00012687"/>
    </source>
</evidence>
<dbReference type="InterPro" id="IPR003835">
    <property type="entry name" value="Glyco_trans_19"/>
</dbReference>
<dbReference type="PANTHER" id="PTHR30372:SF4">
    <property type="entry name" value="LIPID-A-DISACCHARIDE SYNTHASE, MITOCHONDRIAL-RELATED"/>
    <property type="match status" value="1"/>
</dbReference>
<evidence type="ECO:0000256" key="7">
    <source>
        <dbReference type="ARBA" id="ARBA00022676"/>
    </source>
</evidence>
<protein>
    <recommendedName>
        <fullName evidence="4 11">Lipid-A-disaccharide synthase</fullName>
        <ecNumber evidence="3 11">2.4.1.182</ecNumber>
    </recommendedName>
</protein>
<sequence>MRVFLIVGEPSGDKLGAALMAGLKSLRSGMAFEGIGGPLMTDEGLSSRFPMEELSVMGIAEVLPKYFHLKRRIRETAEAVLEERPDVLVTIDSPDFCLRVADIVKARSDIRIVHYVAPSVWAWRPKRAEKLARRVDQVLALLPFEPPYMEAAGVACDFVGHPVVSDPIASEADAMRFRHAHDLDGVPFVLALPGSRKGEVKRLADRFGAALRIALKNAPGARVVVPAAAPVADLVHEAVADWPGRPIVLDPRRSPDAWAEKRAAFRAADVALAASGTVSLELAAAGTPMVVAYDMAPLTRAVISRMLRVDTVTLVNLVSETRTVPEYIGRNCRAERIAEGLARIMSDPGPQRAAMDLTMERLGRDGEPPGVRAARAVLDGLSRDR</sequence>
<dbReference type="GO" id="GO:0016020">
    <property type="term" value="C:membrane"/>
    <property type="evidence" value="ECO:0007669"/>
    <property type="project" value="GOC"/>
</dbReference>
<comment type="similarity">
    <text evidence="2">Belongs to the LpxB family.</text>
</comment>
<evidence type="ECO:0000256" key="9">
    <source>
        <dbReference type="ARBA" id="ARBA00023098"/>
    </source>
</evidence>
<name>A0A5J5GMZ0_9RHOB</name>
<evidence type="ECO:0000256" key="8">
    <source>
        <dbReference type="ARBA" id="ARBA00022679"/>
    </source>
</evidence>
<evidence type="ECO:0000313" key="12">
    <source>
        <dbReference type="EMBL" id="KAA9008904.1"/>
    </source>
</evidence>
<dbReference type="GO" id="GO:0008915">
    <property type="term" value="F:lipid-A-disaccharide synthase activity"/>
    <property type="evidence" value="ECO:0007669"/>
    <property type="project" value="UniProtKB-UniRule"/>
</dbReference>
<comment type="function">
    <text evidence="1">Condensation of UDP-2,3-diacylglucosamine and 2,3-diacylglucosamine-1-phosphate to form lipid A disaccharide, a precursor of lipid A, a phosphorylated glycolipid that anchors the lipopolysaccharide to the outer membrane of the cell.</text>
</comment>
<keyword evidence="7 12" id="KW-0328">Glycosyltransferase</keyword>
<dbReference type="SUPFAM" id="SSF53756">
    <property type="entry name" value="UDP-Glycosyltransferase/glycogen phosphorylase"/>
    <property type="match status" value="1"/>
</dbReference>
<comment type="caution">
    <text evidence="12">The sequence shown here is derived from an EMBL/GenBank/DDBJ whole genome shotgun (WGS) entry which is preliminary data.</text>
</comment>
<proteinExistence type="inferred from homology"/>
<evidence type="ECO:0000256" key="6">
    <source>
        <dbReference type="ARBA" id="ARBA00022556"/>
    </source>
</evidence>
<dbReference type="RefSeq" id="WP_150444437.1">
    <property type="nucleotide sequence ID" value="NZ_VYQE01000002.1"/>
</dbReference>
<dbReference type="EMBL" id="VYQE01000002">
    <property type="protein sequence ID" value="KAA9008904.1"/>
    <property type="molecule type" value="Genomic_DNA"/>
</dbReference>
<dbReference type="GO" id="GO:0005543">
    <property type="term" value="F:phospholipid binding"/>
    <property type="evidence" value="ECO:0007669"/>
    <property type="project" value="TreeGrafter"/>
</dbReference>
<keyword evidence="6" id="KW-0441">Lipid A biosynthesis</keyword>
<evidence type="ECO:0000256" key="10">
    <source>
        <dbReference type="ARBA" id="ARBA00048975"/>
    </source>
</evidence>
<evidence type="ECO:0000313" key="13">
    <source>
        <dbReference type="Proteomes" id="UP000326554"/>
    </source>
</evidence>
<keyword evidence="13" id="KW-1185">Reference proteome</keyword>
<dbReference type="NCBIfam" id="TIGR00215">
    <property type="entry name" value="lpxB"/>
    <property type="match status" value="1"/>
</dbReference>
<dbReference type="AlphaFoldDB" id="A0A5J5GMZ0"/>
<gene>
    <name evidence="12" type="primary">lpxB</name>
    <name evidence="12" type="ORF">F3S47_06475</name>
</gene>
<dbReference type="GO" id="GO:0009245">
    <property type="term" value="P:lipid A biosynthetic process"/>
    <property type="evidence" value="ECO:0007669"/>
    <property type="project" value="UniProtKB-UniRule"/>
</dbReference>
<evidence type="ECO:0000256" key="4">
    <source>
        <dbReference type="ARBA" id="ARBA00020902"/>
    </source>
</evidence>
<dbReference type="Proteomes" id="UP000326554">
    <property type="component" value="Unassembled WGS sequence"/>
</dbReference>
<organism evidence="12 13">
    <name type="scientific">Histidinibacterium aquaticum</name>
    <dbReference type="NCBI Taxonomy" id="2613962"/>
    <lineage>
        <taxon>Bacteria</taxon>
        <taxon>Pseudomonadati</taxon>
        <taxon>Pseudomonadota</taxon>
        <taxon>Alphaproteobacteria</taxon>
        <taxon>Rhodobacterales</taxon>
        <taxon>Paracoccaceae</taxon>
        <taxon>Histidinibacterium</taxon>
    </lineage>
</organism>
<evidence type="ECO:0000256" key="1">
    <source>
        <dbReference type="ARBA" id="ARBA00002056"/>
    </source>
</evidence>
<accession>A0A5J5GMZ0</accession>
<dbReference type="Pfam" id="PF02684">
    <property type="entry name" value="LpxB"/>
    <property type="match status" value="1"/>
</dbReference>
<keyword evidence="8 12" id="KW-0808">Transferase</keyword>
<evidence type="ECO:0000256" key="5">
    <source>
        <dbReference type="ARBA" id="ARBA00022516"/>
    </source>
</evidence>